<dbReference type="AlphaFoldDB" id="A0A511DEI9"/>
<organism evidence="1 2">
    <name type="scientific">Pseudonocardia sulfidoxydans NBRC 16205</name>
    <dbReference type="NCBI Taxonomy" id="1223511"/>
    <lineage>
        <taxon>Bacteria</taxon>
        <taxon>Bacillati</taxon>
        <taxon>Actinomycetota</taxon>
        <taxon>Actinomycetes</taxon>
        <taxon>Pseudonocardiales</taxon>
        <taxon>Pseudonocardiaceae</taxon>
        <taxon>Pseudonocardia</taxon>
    </lineage>
</organism>
<evidence type="ECO:0000313" key="2">
    <source>
        <dbReference type="Proteomes" id="UP000321685"/>
    </source>
</evidence>
<accession>A0A511DEI9</accession>
<dbReference type="Proteomes" id="UP000321685">
    <property type="component" value="Unassembled WGS sequence"/>
</dbReference>
<keyword evidence="2" id="KW-1185">Reference proteome</keyword>
<name>A0A511DEI9_9PSEU</name>
<protein>
    <submittedName>
        <fullName evidence="1">Uncharacterized protein</fullName>
    </submittedName>
</protein>
<comment type="caution">
    <text evidence="1">The sequence shown here is derived from an EMBL/GenBank/DDBJ whole genome shotgun (WGS) entry which is preliminary data.</text>
</comment>
<evidence type="ECO:0000313" key="1">
    <source>
        <dbReference type="EMBL" id="GEL21388.1"/>
    </source>
</evidence>
<sequence>MISLTTGRPPGERCRLPDYRRSVRAATPEGVSSVPDTHEFTGEPVVLIERAVTPPVRTANRWPVALR</sequence>
<gene>
    <name evidence="1" type="ORF">PSU4_03420</name>
</gene>
<reference evidence="1 2" key="1">
    <citation type="submission" date="2019-07" db="EMBL/GenBank/DDBJ databases">
        <title>Whole genome shotgun sequence of Pseudonocardia sulfidoxydans NBRC 16205.</title>
        <authorList>
            <person name="Hosoyama A."/>
            <person name="Uohara A."/>
            <person name="Ohji S."/>
            <person name="Ichikawa N."/>
        </authorList>
    </citation>
    <scope>NUCLEOTIDE SEQUENCE [LARGE SCALE GENOMIC DNA]</scope>
    <source>
        <strain evidence="1 2">NBRC 16205</strain>
    </source>
</reference>
<proteinExistence type="predicted"/>
<dbReference type="EMBL" id="BJVJ01000002">
    <property type="protein sequence ID" value="GEL21388.1"/>
    <property type="molecule type" value="Genomic_DNA"/>
</dbReference>